<name>A0AAN5CQG6_9BILA</name>
<sequence length="172" mass="19792">RFNAGFLSKLLVLLADYQVTRLVFTRVSCDEINDEDKKGFSDFVKKLHVKDMNIEFSPSMNVFLTEKFFADLSDSNLIELTSRTILEQTHLFRAHWSIIPALSRYTNLECSSIVLRADWAITLFIECLAVMERSSEYSRTWNVGLEGNLTDQLIESQLFGSGYTLCKDKIIE</sequence>
<dbReference type="EMBL" id="BTRK01000004">
    <property type="protein sequence ID" value="GMR48724.1"/>
    <property type="molecule type" value="Genomic_DNA"/>
</dbReference>
<dbReference type="AlphaFoldDB" id="A0AAN5CQG6"/>
<keyword evidence="3" id="KW-1185">Reference proteome</keyword>
<comment type="caution">
    <text evidence="2">The sequence shown here is derived from an EMBL/GenBank/DDBJ whole genome shotgun (WGS) entry which is preliminary data.</text>
</comment>
<accession>A0AAN5CQG6</accession>
<dbReference type="Proteomes" id="UP001328107">
    <property type="component" value="Unassembled WGS sequence"/>
</dbReference>
<evidence type="ECO:0000313" key="3">
    <source>
        <dbReference type="Proteomes" id="UP001328107"/>
    </source>
</evidence>
<feature type="chain" id="PRO_5042825176" evidence="1">
    <location>
        <begin position="23"/>
        <end position="172"/>
    </location>
</feature>
<protein>
    <submittedName>
        <fullName evidence="2">Uncharacterized protein</fullName>
    </submittedName>
</protein>
<proteinExistence type="predicted"/>
<evidence type="ECO:0000256" key="1">
    <source>
        <dbReference type="SAM" id="SignalP"/>
    </source>
</evidence>
<organism evidence="2 3">
    <name type="scientific">Pristionchus mayeri</name>
    <dbReference type="NCBI Taxonomy" id="1317129"/>
    <lineage>
        <taxon>Eukaryota</taxon>
        <taxon>Metazoa</taxon>
        <taxon>Ecdysozoa</taxon>
        <taxon>Nematoda</taxon>
        <taxon>Chromadorea</taxon>
        <taxon>Rhabditida</taxon>
        <taxon>Rhabditina</taxon>
        <taxon>Diplogasteromorpha</taxon>
        <taxon>Diplogasteroidea</taxon>
        <taxon>Neodiplogasteridae</taxon>
        <taxon>Pristionchus</taxon>
    </lineage>
</organism>
<gene>
    <name evidence="2" type="ORF">PMAYCL1PPCAC_18919</name>
</gene>
<reference evidence="3" key="1">
    <citation type="submission" date="2022-10" db="EMBL/GenBank/DDBJ databases">
        <title>Genome assembly of Pristionchus species.</title>
        <authorList>
            <person name="Yoshida K."/>
            <person name="Sommer R.J."/>
        </authorList>
    </citation>
    <scope>NUCLEOTIDE SEQUENCE [LARGE SCALE GENOMIC DNA]</scope>
    <source>
        <strain evidence="3">RS5460</strain>
    </source>
</reference>
<evidence type="ECO:0000313" key="2">
    <source>
        <dbReference type="EMBL" id="GMR48724.1"/>
    </source>
</evidence>
<feature type="signal peptide" evidence="1">
    <location>
        <begin position="1"/>
        <end position="22"/>
    </location>
</feature>
<feature type="non-terminal residue" evidence="2">
    <location>
        <position position="1"/>
    </location>
</feature>
<keyword evidence="1" id="KW-0732">Signal</keyword>